<evidence type="ECO:0008006" key="4">
    <source>
        <dbReference type="Google" id="ProtNLM"/>
    </source>
</evidence>
<feature type="signal peptide" evidence="1">
    <location>
        <begin position="1"/>
        <end position="23"/>
    </location>
</feature>
<name>A0A5P1E5S6_ASPOF</name>
<keyword evidence="1" id="KW-0732">Signal</keyword>
<gene>
    <name evidence="2" type="ORF">A4U43_C09F5530</name>
</gene>
<reference evidence="3" key="1">
    <citation type="journal article" date="2017" name="Nat. Commun.">
        <title>The asparagus genome sheds light on the origin and evolution of a young Y chromosome.</title>
        <authorList>
            <person name="Harkess A."/>
            <person name="Zhou J."/>
            <person name="Xu C."/>
            <person name="Bowers J.E."/>
            <person name="Van der Hulst R."/>
            <person name="Ayyampalayam S."/>
            <person name="Mercati F."/>
            <person name="Riccardi P."/>
            <person name="McKain M.R."/>
            <person name="Kakrana A."/>
            <person name="Tang H."/>
            <person name="Ray J."/>
            <person name="Groenendijk J."/>
            <person name="Arikit S."/>
            <person name="Mathioni S.M."/>
            <person name="Nakano M."/>
            <person name="Shan H."/>
            <person name="Telgmann-Rauber A."/>
            <person name="Kanno A."/>
            <person name="Yue Z."/>
            <person name="Chen H."/>
            <person name="Li W."/>
            <person name="Chen Y."/>
            <person name="Xu X."/>
            <person name="Zhang Y."/>
            <person name="Luo S."/>
            <person name="Chen H."/>
            <person name="Gao J."/>
            <person name="Mao Z."/>
            <person name="Pires J.C."/>
            <person name="Luo M."/>
            <person name="Kudrna D."/>
            <person name="Wing R.A."/>
            <person name="Meyers B.C."/>
            <person name="Yi K."/>
            <person name="Kong H."/>
            <person name="Lavrijsen P."/>
            <person name="Sunseri F."/>
            <person name="Falavigna A."/>
            <person name="Ye Y."/>
            <person name="Leebens-Mack J.H."/>
            <person name="Chen G."/>
        </authorList>
    </citation>
    <scope>NUCLEOTIDE SEQUENCE [LARGE SCALE GENOMIC DNA]</scope>
    <source>
        <strain evidence="3">cv. DH0086</strain>
    </source>
</reference>
<evidence type="ECO:0000313" key="3">
    <source>
        <dbReference type="Proteomes" id="UP000243459"/>
    </source>
</evidence>
<organism evidence="2 3">
    <name type="scientific">Asparagus officinalis</name>
    <name type="common">Garden asparagus</name>
    <dbReference type="NCBI Taxonomy" id="4686"/>
    <lineage>
        <taxon>Eukaryota</taxon>
        <taxon>Viridiplantae</taxon>
        <taxon>Streptophyta</taxon>
        <taxon>Embryophyta</taxon>
        <taxon>Tracheophyta</taxon>
        <taxon>Spermatophyta</taxon>
        <taxon>Magnoliopsida</taxon>
        <taxon>Liliopsida</taxon>
        <taxon>Asparagales</taxon>
        <taxon>Asparagaceae</taxon>
        <taxon>Asparagoideae</taxon>
        <taxon>Asparagus</taxon>
    </lineage>
</organism>
<dbReference type="EMBL" id="CM007389">
    <property type="protein sequence ID" value="ONK57910.1"/>
    <property type="molecule type" value="Genomic_DNA"/>
</dbReference>
<feature type="chain" id="PRO_5024460801" description="Pectinesterase inhibitor domain-containing protein" evidence="1">
    <location>
        <begin position="24"/>
        <end position="66"/>
    </location>
</feature>
<sequence length="66" mass="7165">MKPTALAFLTLALLLASSPEVAPSALPRPLLEDMMTADSAHTDATSRHACKMLRLSHYSERLQALC</sequence>
<dbReference type="Proteomes" id="UP000243459">
    <property type="component" value="Chromosome 9"/>
</dbReference>
<evidence type="ECO:0000256" key="1">
    <source>
        <dbReference type="SAM" id="SignalP"/>
    </source>
</evidence>
<evidence type="ECO:0000313" key="2">
    <source>
        <dbReference type="EMBL" id="ONK57910.1"/>
    </source>
</evidence>
<keyword evidence="3" id="KW-1185">Reference proteome</keyword>
<accession>A0A5P1E5S6</accession>
<proteinExistence type="predicted"/>
<dbReference type="Gramene" id="ONK57910">
    <property type="protein sequence ID" value="ONK57910"/>
    <property type="gene ID" value="A4U43_C09F5530"/>
</dbReference>
<dbReference type="AlphaFoldDB" id="A0A5P1E5S6"/>
<protein>
    <recommendedName>
        <fullName evidence="4">Pectinesterase inhibitor domain-containing protein</fullName>
    </recommendedName>
</protein>